<dbReference type="InterPro" id="IPR002625">
    <property type="entry name" value="Smr_dom"/>
</dbReference>
<dbReference type="eggNOG" id="COG1193">
    <property type="taxonomic scope" value="Bacteria"/>
</dbReference>
<gene>
    <name evidence="2" type="ordered locus">Halhy_0364</name>
</gene>
<dbReference type="InterPro" id="IPR036063">
    <property type="entry name" value="Smr_dom_sf"/>
</dbReference>
<evidence type="ECO:0000313" key="2">
    <source>
        <dbReference type="EMBL" id="AEE48276.1"/>
    </source>
</evidence>
<dbReference type="PROSITE" id="PS50828">
    <property type="entry name" value="SMR"/>
    <property type="match status" value="1"/>
</dbReference>
<dbReference type="AlphaFoldDB" id="F4KX48"/>
<dbReference type="RefSeq" id="WP_013762840.1">
    <property type="nucleotide sequence ID" value="NC_015510.1"/>
</dbReference>
<dbReference type="Proteomes" id="UP000008461">
    <property type="component" value="Chromosome"/>
</dbReference>
<dbReference type="SUPFAM" id="SSF158949">
    <property type="entry name" value="Smr-associated domain-like"/>
    <property type="match status" value="1"/>
</dbReference>
<reference key="2">
    <citation type="submission" date="2011-04" db="EMBL/GenBank/DDBJ databases">
        <title>Complete sequence of chromosome of Haliscomenobacter hydrossis DSM 1100.</title>
        <authorList>
            <consortium name="US DOE Joint Genome Institute (JGI-PGF)"/>
            <person name="Lucas S."/>
            <person name="Han J."/>
            <person name="Lapidus A."/>
            <person name="Bruce D."/>
            <person name="Goodwin L."/>
            <person name="Pitluck S."/>
            <person name="Peters L."/>
            <person name="Kyrpides N."/>
            <person name="Mavromatis K."/>
            <person name="Ivanova N."/>
            <person name="Ovchinnikova G."/>
            <person name="Pagani I."/>
            <person name="Daligault H."/>
            <person name="Detter J.C."/>
            <person name="Han C."/>
            <person name="Land M."/>
            <person name="Hauser L."/>
            <person name="Markowitz V."/>
            <person name="Cheng J.-F."/>
            <person name="Hugenholtz P."/>
            <person name="Woyke T."/>
            <person name="Wu D."/>
            <person name="Verbarg S."/>
            <person name="Frueling A."/>
            <person name="Brambilla E."/>
            <person name="Klenk H.-P."/>
            <person name="Eisen J.A."/>
        </authorList>
    </citation>
    <scope>NUCLEOTIDE SEQUENCE</scope>
    <source>
        <strain>DSM 1100</strain>
    </source>
</reference>
<dbReference type="KEGG" id="hhy:Halhy_0364"/>
<evidence type="ECO:0000259" key="1">
    <source>
        <dbReference type="PROSITE" id="PS50828"/>
    </source>
</evidence>
<reference evidence="2 3" key="1">
    <citation type="journal article" date="2011" name="Stand. Genomic Sci.">
        <title>Complete genome sequence of Haliscomenobacter hydrossis type strain (O).</title>
        <authorList>
            <consortium name="US DOE Joint Genome Institute (JGI-PGF)"/>
            <person name="Daligault H."/>
            <person name="Lapidus A."/>
            <person name="Zeytun A."/>
            <person name="Nolan M."/>
            <person name="Lucas S."/>
            <person name="Del Rio T.G."/>
            <person name="Tice H."/>
            <person name="Cheng J.F."/>
            <person name="Tapia R."/>
            <person name="Han C."/>
            <person name="Goodwin L."/>
            <person name="Pitluck S."/>
            <person name="Liolios K."/>
            <person name="Pagani I."/>
            <person name="Ivanova N."/>
            <person name="Huntemann M."/>
            <person name="Mavromatis K."/>
            <person name="Mikhailova N."/>
            <person name="Pati A."/>
            <person name="Chen A."/>
            <person name="Palaniappan K."/>
            <person name="Land M."/>
            <person name="Hauser L."/>
            <person name="Brambilla E.M."/>
            <person name="Rohde M."/>
            <person name="Verbarg S."/>
            <person name="Goker M."/>
            <person name="Bristow J."/>
            <person name="Eisen J.A."/>
            <person name="Markowitz V."/>
            <person name="Hugenholtz P."/>
            <person name="Kyrpides N.C."/>
            <person name="Klenk H.P."/>
            <person name="Woyke T."/>
        </authorList>
    </citation>
    <scope>NUCLEOTIDE SEQUENCE [LARGE SCALE GENOMIC DNA]</scope>
    <source>
        <strain evidence="3">ATCC 27775 / DSM 1100 / LMG 10767 / O</strain>
    </source>
</reference>
<accession>F4KX48</accession>
<evidence type="ECO:0000313" key="3">
    <source>
        <dbReference type="Proteomes" id="UP000008461"/>
    </source>
</evidence>
<dbReference type="STRING" id="760192.Halhy_0364"/>
<dbReference type="Gene3D" id="3.30.1370.110">
    <property type="match status" value="1"/>
</dbReference>
<organism evidence="2 3">
    <name type="scientific">Haliscomenobacter hydrossis (strain ATCC 27775 / DSM 1100 / LMG 10767 / O)</name>
    <dbReference type="NCBI Taxonomy" id="760192"/>
    <lineage>
        <taxon>Bacteria</taxon>
        <taxon>Pseudomonadati</taxon>
        <taxon>Bacteroidota</taxon>
        <taxon>Saprospiria</taxon>
        <taxon>Saprospirales</taxon>
        <taxon>Haliscomenobacteraceae</taxon>
        <taxon>Haliscomenobacter</taxon>
    </lineage>
</organism>
<proteinExistence type="predicted"/>
<dbReference type="HOGENOM" id="CLU_725158_0_0_10"/>
<dbReference type="EMBL" id="CP002691">
    <property type="protein sequence ID" value="AEE48276.1"/>
    <property type="molecule type" value="Genomic_DNA"/>
</dbReference>
<sequence length="381" mass="43564">MEKFNPRTFEPPNPQTLNFQAMRFPIGTKVKFIHTGDEGTVVSLLDAETLNVRITGDDMEIPVNIENVVPAGQYVAAAQPIKGKPKPQMNIPPPPPRHVPPAVGVPVKAGNAQYAIIKSMGIQLAFDPIYKEDGSPEKYLIYVINDTRMDVVYNFTLFMGKRAVLEHSSKLNGLHYERIGEMLFDQLNDSPSVEMECWRLLTDEGGKKLKKELNIKAKTFFTKVLTAPFLDRPVHHFRMFEKHELELADEKEASAEDLKSYTERNIQPQSKIIHHQSEPRHEVKQMAEFNPELDLHVENLVKDQRKLNNADILNLQMRRFEQYLDQAIRIGVDRVFIIHGVGEGKLKNAIATILMQHPHVKTFKNEYHARYGYGATEVEFS</sequence>
<feature type="domain" description="Smr" evidence="1">
    <location>
        <begin position="317"/>
        <end position="381"/>
    </location>
</feature>
<keyword evidence="3" id="KW-1185">Reference proteome</keyword>
<dbReference type="Gene3D" id="2.60.40.1600">
    <property type="entry name" value="Smr-associated-like"/>
    <property type="match status" value="1"/>
</dbReference>
<protein>
    <submittedName>
        <fullName evidence="2">Smr protein/MutS2</fullName>
    </submittedName>
</protein>
<name>F4KX48_HALH1</name>
<dbReference type="Pfam" id="PF01713">
    <property type="entry name" value="Smr"/>
    <property type="match status" value="1"/>
</dbReference>
<dbReference type="InterPro" id="IPR036781">
    <property type="entry name" value="Smr_assoc-like_sf"/>
</dbReference>